<dbReference type="EMBL" id="JAAOMP010000097">
    <property type="protein sequence ID" value="MBU2760300.1"/>
    <property type="molecule type" value="Genomic_DNA"/>
</dbReference>
<feature type="domain" description="GmrSD restriction endonucleases N-terminal" evidence="1">
    <location>
        <begin position="51"/>
        <end position="136"/>
    </location>
</feature>
<proteinExistence type="predicted"/>
<name>A0ABS5ZYL3_9PROT</name>
<dbReference type="InterPro" id="IPR004919">
    <property type="entry name" value="GmrSD_N"/>
</dbReference>
<accession>A0ABS5ZYL3</accession>
<keyword evidence="3" id="KW-1185">Reference proteome</keyword>
<dbReference type="Proteomes" id="UP000755654">
    <property type="component" value="Unassembled WGS sequence"/>
</dbReference>
<comment type="caution">
    <text evidence="2">The sequence shown here is derived from an EMBL/GenBank/DDBJ whole genome shotgun (WGS) entry which is preliminary data.</text>
</comment>
<dbReference type="RefSeq" id="WP_215883926.1">
    <property type="nucleotide sequence ID" value="NZ_JAAOMP010000097.1"/>
</dbReference>
<dbReference type="Pfam" id="PF03235">
    <property type="entry name" value="GmrSD_N"/>
    <property type="match status" value="1"/>
</dbReference>
<evidence type="ECO:0000259" key="1">
    <source>
        <dbReference type="Pfam" id="PF03235"/>
    </source>
</evidence>
<evidence type="ECO:0000313" key="2">
    <source>
        <dbReference type="EMBL" id="MBU2760300.1"/>
    </source>
</evidence>
<evidence type="ECO:0000313" key="3">
    <source>
        <dbReference type="Proteomes" id="UP000755654"/>
    </source>
</evidence>
<organism evidence="2 3">
    <name type="scientific">Acidithiobacillus sulfurivorans</name>
    <dbReference type="NCBI Taxonomy" id="1958756"/>
    <lineage>
        <taxon>Bacteria</taxon>
        <taxon>Pseudomonadati</taxon>
        <taxon>Pseudomonadota</taxon>
        <taxon>Acidithiobacillia</taxon>
        <taxon>Acidithiobacillales</taxon>
        <taxon>Acidithiobacillaceae</taxon>
        <taxon>Acidithiobacillus</taxon>
    </lineage>
</organism>
<sequence>MPIQKLNTHISPRSLSELYNGVVKFHRDPSKLAKMYPWADRFVCGMPLAPWQRPVVWDDEMQSRFVDSVWAGVDTGSYMVNEWYEFVDDNIEMLYLSGIVIDGQQRLTSVERYFKNEIPATAVDGSKLLWSEITILDQRSFGNKLFPRTEIHTNDEATLREAYDMRAFGGVRHAEDQRAVQNATAQRHQ</sequence>
<reference evidence="2 3" key="1">
    <citation type="journal article" date="2021" name="ISME J.">
        <title>Genomic evolution of the class Acidithiobacillia: deep-branching Proteobacteria living in extreme acidic conditions.</title>
        <authorList>
            <person name="Moya-Beltran A."/>
            <person name="Beard S."/>
            <person name="Rojas-Villalobos C."/>
            <person name="Issotta F."/>
            <person name="Gallardo Y."/>
            <person name="Ulloa R."/>
            <person name="Giaveno A."/>
            <person name="Degli Esposti M."/>
            <person name="Johnson D.B."/>
            <person name="Quatrini R."/>
        </authorList>
    </citation>
    <scope>NUCLEOTIDE SEQUENCE [LARGE SCALE GENOMIC DNA]</scope>
    <source>
        <strain evidence="2 3">RW2</strain>
    </source>
</reference>
<protein>
    <submittedName>
        <fullName evidence="2">DUF262 domain-containing protein</fullName>
    </submittedName>
</protein>
<gene>
    <name evidence="2" type="ORF">HAP95_09085</name>
</gene>